<dbReference type="AlphaFoldDB" id="A0A1W1C1U8"/>
<evidence type="ECO:0000313" key="1">
    <source>
        <dbReference type="EMBL" id="SFV59697.1"/>
    </source>
</evidence>
<reference evidence="1" key="1">
    <citation type="submission" date="2016-10" db="EMBL/GenBank/DDBJ databases">
        <authorList>
            <person name="de Groot N.N."/>
        </authorList>
    </citation>
    <scope>NUCLEOTIDE SEQUENCE</scope>
</reference>
<dbReference type="EMBL" id="FPHL01000020">
    <property type="protein sequence ID" value="SFV59697.1"/>
    <property type="molecule type" value="Genomic_DNA"/>
</dbReference>
<accession>A0A1W1C1U8</accession>
<gene>
    <name evidence="1" type="ORF">MNB_SV-10-1219</name>
</gene>
<protein>
    <submittedName>
        <fullName evidence="1">Uncharacterized protein</fullName>
    </submittedName>
</protein>
<organism evidence="1">
    <name type="scientific">hydrothermal vent metagenome</name>
    <dbReference type="NCBI Taxonomy" id="652676"/>
    <lineage>
        <taxon>unclassified sequences</taxon>
        <taxon>metagenomes</taxon>
        <taxon>ecological metagenomes</taxon>
    </lineage>
</organism>
<proteinExistence type="predicted"/>
<name>A0A1W1C1U8_9ZZZZ</name>
<sequence length="63" mass="7458">MQGYRLHSEISREMFRLIIDEKYAPFISAIDLAVKQHILYRDSDGEYLFDKSPCKKHSQCYTA</sequence>